<keyword evidence="3" id="KW-0489">Methyltransferase</keyword>
<dbReference type="HOGENOM" id="CLU_069129_5_0_0"/>
<dbReference type="EMBL" id="CP007139">
    <property type="protein sequence ID" value="AIE85879.1"/>
    <property type="molecule type" value="Genomic_DNA"/>
</dbReference>
<dbReference type="eggNOG" id="COG2226">
    <property type="taxonomic scope" value="Bacteria"/>
</dbReference>
<dbReference type="Gene3D" id="2.20.25.110">
    <property type="entry name" value="S-adenosyl-L-methionine-dependent methyltransferases"/>
    <property type="match status" value="1"/>
</dbReference>
<keyword evidence="4" id="KW-1185">Reference proteome</keyword>
<dbReference type="RefSeq" id="WP_025225561.1">
    <property type="nucleotide sequence ID" value="NZ_CP007139.1"/>
</dbReference>
<gene>
    <name evidence="3" type="ORF">OP10G_2511</name>
</gene>
<dbReference type="InterPro" id="IPR041698">
    <property type="entry name" value="Methyltransf_25"/>
</dbReference>
<dbReference type="Pfam" id="PF13649">
    <property type="entry name" value="Methyltransf_25"/>
    <property type="match status" value="1"/>
</dbReference>
<name>A0A068NW96_FIMGI</name>
<reference evidence="3 4" key="1">
    <citation type="journal article" date="2014" name="PLoS ONE">
        <title>The first complete genome sequence of the class fimbriimonadia in the phylum armatimonadetes.</title>
        <authorList>
            <person name="Hu Z.Y."/>
            <person name="Wang Y.Z."/>
            <person name="Im W.T."/>
            <person name="Wang S.Y."/>
            <person name="Zhao G.P."/>
            <person name="Zheng H.J."/>
            <person name="Quan Z.X."/>
        </authorList>
    </citation>
    <scope>NUCLEOTIDE SEQUENCE [LARGE SCALE GENOMIC DNA]</scope>
    <source>
        <strain evidence="3">Gsoil 348</strain>
    </source>
</reference>
<dbReference type="OrthoDB" id="9811589at2"/>
<evidence type="ECO:0000313" key="4">
    <source>
        <dbReference type="Proteomes" id="UP000027982"/>
    </source>
</evidence>
<dbReference type="GO" id="GO:0008168">
    <property type="term" value="F:methyltransferase activity"/>
    <property type="evidence" value="ECO:0007669"/>
    <property type="project" value="UniProtKB-KW"/>
</dbReference>
<dbReference type="PANTHER" id="PTHR43861">
    <property type="entry name" value="TRANS-ACONITATE 2-METHYLTRANSFERASE-RELATED"/>
    <property type="match status" value="1"/>
</dbReference>
<proteinExistence type="predicted"/>
<dbReference type="SUPFAM" id="SSF53335">
    <property type="entry name" value="S-adenosyl-L-methionine-dependent methyltransferases"/>
    <property type="match status" value="1"/>
</dbReference>
<feature type="domain" description="Methyltransferase" evidence="2">
    <location>
        <begin position="51"/>
        <end position="146"/>
    </location>
</feature>
<dbReference type="KEGG" id="fgi:OP10G_2511"/>
<evidence type="ECO:0000313" key="3">
    <source>
        <dbReference type="EMBL" id="AIE85879.1"/>
    </source>
</evidence>
<dbReference type="GO" id="GO:0032259">
    <property type="term" value="P:methylation"/>
    <property type="evidence" value="ECO:0007669"/>
    <property type="project" value="UniProtKB-KW"/>
</dbReference>
<dbReference type="Proteomes" id="UP000027982">
    <property type="component" value="Chromosome"/>
</dbReference>
<evidence type="ECO:0000259" key="2">
    <source>
        <dbReference type="Pfam" id="PF13649"/>
    </source>
</evidence>
<keyword evidence="1 3" id="KW-0808">Transferase</keyword>
<protein>
    <submittedName>
        <fullName evidence="3">SAM dependent methyltransferase</fullName>
    </submittedName>
</protein>
<sequence length="253" mass="29335">MSSTPEETVGKESFGAVAPYYDELMKQVPYRMWTGYYLLLLSHQDIHPKRILDICCGTGTMCEMLTREGFEVAGFDLAPGMIEEARRKAEKKKLDIRYEVQDAATADMGQEYDAAFSFFDSLNNILDPQRLQMSFNRAAAHLPSGGSFIFDVNTAYAFEQQLFDQEDMRANKKLRYHWQGDWDPETQIITVHMKFWFGGRTFTETHVQRAYSDEEIRSMLAKAGFERIRAFHSYTLNPPRHTSDRLHYTCIKS</sequence>
<accession>A0A068NW96</accession>
<dbReference type="Gene3D" id="3.40.50.150">
    <property type="entry name" value="Vaccinia Virus protein VP39"/>
    <property type="match status" value="1"/>
</dbReference>
<dbReference type="CDD" id="cd02440">
    <property type="entry name" value="AdoMet_MTases"/>
    <property type="match status" value="1"/>
</dbReference>
<organism evidence="3 4">
    <name type="scientific">Fimbriimonas ginsengisoli Gsoil 348</name>
    <dbReference type="NCBI Taxonomy" id="661478"/>
    <lineage>
        <taxon>Bacteria</taxon>
        <taxon>Bacillati</taxon>
        <taxon>Armatimonadota</taxon>
        <taxon>Fimbriimonadia</taxon>
        <taxon>Fimbriimonadales</taxon>
        <taxon>Fimbriimonadaceae</taxon>
        <taxon>Fimbriimonas</taxon>
    </lineage>
</organism>
<dbReference type="STRING" id="661478.OP10G_2511"/>
<dbReference type="AlphaFoldDB" id="A0A068NW96"/>
<evidence type="ECO:0000256" key="1">
    <source>
        <dbReference type="ARBA" id="ARBA00022679"/>
    </source>
</evidence>
<dbReference type="InterPro" id="IPR029063">
    <property type="entry name" value="SAM-dependent_MTases_sf"/>
</dbReference>